<keyword evidence="1" id="KW-0732">Signal</keyword>
<dbReference type="EMBL" id="PNRG01000013">
    <property type="protein sequence ID" value="PMR80966.1"/>
    <property type="molecule type" value="Genomic_DNA"/>
</dbReference>
<evidence type="ECO:0000313" key="3">
    <source>
        <dbReference type="Proteomes" id="UP000235547"/>
    </source>
</evidence>
<organism evidence="2 3">
    <name type="scientific">Halomonas urumqiensis</name>
    <dbReference type="NCBI Taxonomy" id="1684789"/>
    <lineage>
        <taxon>Bacteria</taxon>
        <taxon>Pseudomonadati</taxon>
        <taxon>Pseudomonadota</taxon>
        <taxon>Gammaproteobacteria</taxon>
        <taxon>Oceanospirillales</taxon>
        <taxon>Halomonadaceae</taxon>
        <taxon>Halomonas</taxon>
    </lineage>
</organism>
<gene>
    <name evidence="2" type="ORF">C1H70_07360</name>
</gene>
<evidence type="ECO:0000256" key="1">
    <source>
        <dbReference type="SAM" id="SignalP"/>
    </source>
</evidence>
<dbReference type="AlphaFoldDB" id="A0A2N7UKL4"/>
<reference evidence="2 3" key="1">
    <citation type="submission" date="2018-01" db="EMBL/GenBank/DDBJ databases">
        <title>Halomonas endophytica sp. nov., isolated from storage liquid in the stems of Populus euphratica.</title>
        <authorList>
            <person name="Chen C."/>
        </authorList>
    </citation>
    <scope>NUCLEOTIDE SEQUENCE [LARGE SCALE GENOMIC DNA]</scope>
    <source>
        <strain evidence="2 3">BZ-SZ-XJ27</strain>
    </source>
</reference>
<dbReference type="OrthoDB" id="6171523at2"/>
<comment type="caution">
    <text evidence="2">The sequence shown here is derived from an EMBL/GenBank/DDBJ whole genome shotgun (WGS) entry which is preliminary data.</text>
</comment>
<accession>A0A2N7UKL4</accession>
<protein>
    <submittedName>
        <fullName evidence="2">Uncharacterized protein</fullName>
    </submittedName>
</protein>
<feature type="chain" id="PRO_5014659893" evidence="1">
    <location>
        <begin position="21"/>
        <end position="183"/>
    </location>
</feature>
<evidence type="ECO:0000313" key="2">
    <source>
        <dbReference type="EMBL" id="PMR80966.1"/>
    </source>
</evidence>
<feature type="signal peptide" evidence="1">
    <location>
        <begin position="1"/>
        <end position="20"/>
    </location>
</feature>
<proteinExistence type="predicted"/>
<dbReference type="Proteomes" id="UP000235547">
    <property type="component" value="Unassembled WGS sequence"/>
</dbReference>
<keyword evidence="3" id="KW-1185">Reference proteome</keyword>
<sequence length="183" mass="20790">MALVVFALLSALLAIPLANATTFNTTDIQRHEHWQSMTLTLGEETHWRAVEAHSYSDSHFSVNLTPGACDLPWLEMRVDLGEHQPDSEVVNRVPADLRVDHETIHNGEAEFITQRGDSGFYVQFHLPEQPLSIEEMRHGETLRLRLMRSEDDPWFMVFSLAGADEALARIERQCQAAEVPDSR</sequence>
<name>A0A2N7UKL4_9GAMM</name>